<keyword evidence="2" id="KW-1185">Reference proteome</keyword>
<dbReference type="AlphaFoldDB" id="A0A3M8K6R7"/>
<gene>
    <name evidence="1" type="ORF">C5L39_06325</name>
</gene>
<comment type="caution">
    <text evidence="1">The sequence shown here is derived from an EMBL/GenBank/DDBJ whole genome shotgun (WGS) entry which is preliminary data.</text>
</comment>
<name>A0A3M8K6R7_9CORY</name>
<accession>A0A3M8K6R7</accession>
<evidence type="ECO:0000313" key="1">
    <source>
        <dbReference type="EMBL" id="RNE48907.1"/>
    </source>
</evidence>
<dbReference type="EMBL" id="PTJO01000004">
    <property type="protein sequence ID" value="RNE48907.1"/>
    <property type="molecule type" value="Genomic_DNA"/>
</dbReference>
<protein>
    <submittedName>
        <fullName evidence="1">Uncharacterized protein</fullName>
    </submittedName>
</protein>
<reference evidence="1 2" key="1">
    <citation type="submission" date="2018-02" db="EMBL/GenBank/DDBJ databases">
        <title>Corynebacterium alimpuense sp. nov., a marine obligate actinomycete isolated from sediments of Valparaiso bay, Chile.</title>
        <authorList>
            <person name="Claverias F."/>
            <person name="Gonzales-Siles L."/>
            <person name="Salva-Serra F."/>
            <person name="Inganaes E."/>
            <person name="Molin K."/>
            <person name="Cumsille A."/>
            <person name="Undabarrena A."/>
            <person name="Couve E."/>
            <person name="Moore E.R.B."/>
            <person name="Gomila M."/>
            <person name="Camara B."/>
        </authorList>
    </citation>
    <scope>NUCLEOTIDE SEQUENCE [LARGE SCALE GENOMIC DNA]</scope>
    <source>
        <strain evidence="1 2">CCUG 69366</strain>
    </source>
</reference>
<sequence>MSFEEDPTRIPAVLEALGRAWEGQSDLSLATFFGILANRGVGWGSTDRELLSALAMIEHTHPGVLPRIDGRVTSRFLVNTENPAHRVTLDPSRVIVRRPSVTAQPGVWAYIGIRPAFVGGPLVVSDQEGIDHRLGVISRITLLDDAPLPSISDLSGVQRRDLGDAVFLVALAEGQTVLVDHGLHHFNPRRRQLEHHSHSWESLQTCRPGEPLRAKLGAGASELELGEVLEILVLEDQPFES</sequence>
<proteinExistence type="predicted"/>
<dbReference type="OrthoDB" id="4415055at2"/>
<dbReference type="Proteomes" id="UP000266975">
    <property type="component" value="Unassembled WGS sequence"/>
</dbReference>
<evidence type="ECO:0000313" key="2">
    <source>
        <dbReference type="Proteomes" id="UP000266975"/>
    </source>
</evidence>
<dbReference type="RefSeq" id="WP_123048043.1">
    <property type="nucleotide sequence ID" value="NZ_PTJO01000004.1"/>
</dbReference>
<organism evidence="1 2">
    <name type="scientific">Corynebacterium alimapuense</name>
    <dbReference type="NCBI Taxonomy" id="1576874"/>
    <lineage>
        <taxon>Bacteria</taxon>
        <taxon>Bacillati</taxon>
        <taxon>Actinomycetota</taxon>
        <taxon>Actinomycetes</taxon>
        <taxon>Mycobacteriales</taxon>
        <taxon>Corynebacteriaceae</taxon>
        <taxon>Corynebacterium</taxon>
    </lineage>
</organism>